<evidence type="ECO:0000259" key="1">
    <source>
        <dbReference type="SMART" id="SM00871"/>
    </source>
</evidence>
<dbReference type="SUPFAM" id="SSF55136">
    <property type="entry name" value="Probable bacterial effector-binding domain"/>
    <property type="match status" value="1"/>
</dbReference>
<dbReference type="OrthoDB" id="58441at2759"/>
<dbReference type="InterPro" id="IPR029442">
    <property type="entry name" value="GyrI-like"/>
</dbReference>
<evidence type="ECO:0000313" key="3">
    <source>
        <dbReference type="Proteomes" id="UP000320333"/>
    </source>
</evidence>
<accession>A0A507ESR8</accession>
<protein>
    <recommendedName>
        <fullName evidence="1">AraC effector-binding domain-containing protein</fullName>
    </recommendedName>
</protein>
<dbReference type="Proteomes" id="UP000320333">
    <property type="component" value="Unassembled WGS sequence"/>
</dbReference>
<dbReference type="Gene3D" id="3.20.80.10">
    <property type="entry name" value="Regulatory factor, effector binding domain"/>
    <property type="match status" value="1"/>
</dbReference>
<reference evidence="2 3" key="1">
    <citation type="journal article" date="2019" name="Sci. Rep.">
        <title>Comparative genomics of chytrid fungi reveal insights into the obligate biotrophic and pathogenic lifestyle of Synchytrium endobioticum.</title>
        <authorList>
            <person name="van de Vossenberg B.T.L.H."/>
            <person name="Warris S."/>
            <person name="Nguyen H.D.T."/>
            <person name="van Gent-Pelzer M.P.E."/>
            <person name="Joly D.L."/>
            <person name="van de Geest H.C."/>
            <person name="Bonants P.J.M."/>
            <person name="Smith D.S."/>
            <person name="Levesque C.A."/>
            <person name="van der Lee T.A.J."/>
        </authorList>
    </citation>
    <scope>NUCLEOTIDE SEQUENCE [LARGE SCALE GENOMIC DNA]</scope>
    <source>
        <strain evidence="2 3">CBS 675.73</strain>
    </source>
</reference>
<name>A0A507ESR8_9FUNG</name>
<dbReference type="AlphaFoldDB" id="A0A507ESR8"/>
<dbReference type="SMART" id="SM00871">
    <property type="entry name" value="AraC_E_bind"/>
    <property type="match status" value="1"/>
</dbReference>
<feature type="domain" description="AraC effector-binding" evidence="1">
    <location>
        <begin position="5"/>
        <end position="151"/>
    </location>
</feature>
<evidence type="ECO:0000313" key="2">
    <source>
        <dbReference type="EMBL" id="TPX66904.1"/>
    </source>
</evidence>
<dbReference type="STRING" id="246404.A0A507ESR8"/>
<comment type="caution">
    <text evidence="2">The sequence shown here is derived from an EMBL/GenBank/DDBJ whole genome shotgun (WGS) entry which is preliminary data.</text>
</comment>
<gene>
    <name evidence="2" type="ORF">CcCBS67573_g07678</name>
</gene>
<organism evidence="2 3">
    <name type="scientific">Chytriomyces confervae</name>
    <dbReference type="NCBI Taxonomy" id="246404"/>
    <lineage>
        <taxon>Eukaryota</taxon>
        <taxon>Fungi</taxon>
        <taxon>Fungi incertae sedis</taxon>
        <taxon>Chytridiomycota</taxon>
        <taxon>Chytridiomycota incertae sedis</taxon>
        <taxon>Chytridiomycetes</taxon>
        <taxon>Chytridiales</taxon>
        <taxon>Chytriomycetaceae</taxon>
        <taxon>Chytriomyces</taxon>
    </lineage>
</organism>
<dbReference type="EMBL" id="QEAP01000421">
    <property type="protein sequence ID" value="TPX66904.1"/>
    <property type="molecule type" value="Genomic_DNA"/>
</dbReference>
<dbReference type="InterPro" id="IPR010499">
    <property type="entry name" value="AraC_E-bd"/>
</dbReference>
<sequence length="159" mass="17499">MSTPPRPQVQTIAPIRVASLTRTIDTFRAQGAMWTDLLAFLKQHNIQAAGPRQAIVHSCNAPDIVVEICVPISENVEMPVNNQGVRAYTLEGIKAVVGELVGPMQNVSEVHEAVARWAREHKFAVTGPVREVYKRIPMGEEGAEDVGWDLVEVEVQLPI</sequence>
<dbReference type="InterPro" id="IPR011256">
    <property type="entry name" value="Reg_factor_effector_dom_sf"/>
</dbReference>
<dbReference type="Pfam" id="PF06445">
    <property type="entry name" value="GyrI-like"/>
    <property type="match status" value="1"/>
</dbReference>
<keyword evidence="3" id="KW-1185">Reference proteome</keyword>
<proteinExistence type="predicted"/>